<evidence type="ECO:0000256" key="4">
    <source>
        <dbReference type="ARBA" id="ARBA00013858"/>
    </source>
</evidence>
<evidence type="ECO:0000313" key="12">
    <source>
        <dbReference type="EMBL" id="MFD2037469.1"/>
    </source>
</evidence>
<evidence type="ECO:0000256" key="3">
    <source>
        <dbReference type="ARBA" id="ARBA00011950"/>
    </source>
</evidence>
<name>A0ABW4VTA0_9BACT</name>
<comment type="pathway">
    <text evidence="1">Cofactor biosynthesis; molybdopterin biosynthesis.</text>
</comment>
<evidence type="ECO:0000256" key="5">
    <source>
        <dbReference type="ARBA" id="ARBA00023150"/>
    </source>
</evidence>
<dbReference type="SUPFAM" id="SSF54690">
    <property type="entry name" value="Molybdopterin synthase subunit MoaE"/>
    <property type="match status" value="1"/>
</dbReference>
<organism evidence="12 13">
    <name type="scientific">Belliella marina</name>
    <dbReference type="NCBI Taxonomy" id="1644146"/>
    <lineage>
        <taxon>Bacteria</taxon>
        <taxon>Pseudomonadati</taxon>
        <taxon>Bacteroidota</taxon>
        <taxon>Cytophagia</taxon>
        <taxon>Cytophagales</taxon>
        <taxon>Cyclobacteriaceae</taxon>
        <taxon>Belliella</taxon>
    </lineage>
</organism>
<evidence type="ECO:0000256" key="6">
    <source>
        <dbReference type="ARBA" id="ARBA00026066"/>
    </source>
</evidence>
<evidence type="ECO:0000313" key="13">
    <source>
        <dbReference type="Proteomes" id="UP001597361"/>
    </source>
</evidence>
<evidence type="ECO:0000256" key="1">
    <source>
        <dbReference type="ARBA" id="ARBA00005046"/>
    </source>
</evidence>
<gene>
    <name evidence="12" type="ORF">ACFSKL_21925</name>
</gene>
<comment type="caution">
    <text evidence="12">The sequence shown here is derived from an EMBL/GenBank/DDBJ whole genome shotgun (WGS) entry which is preliminary data.</text>
</comment>
<dbReference type="InterPro" id="IPR003448">
    <property type="entry name" value="Mopterin_biosynth_MoaE"/>
</dbReference>
<keyword evidence="13" id="KW-1185">Reference proteome</keyword>
<evidence type="ECO:0000256" key="11">
    <source>
        <dbReference type="ARBA" id="ARBA00049878"/>
    </source>
</evidence>
<evidence type="ECO:0000256" key="7">
    <source>
        <dbReference type="ARBA" id="ARBA00029745"/>
    </source>
</evidence>
<dbReference type="Proteomes" id="UP001597361">
    <property type="component" value="Unassembled WGS sequence"/>
</dbReference>
<dbReference type="Gene3D" id="3.90.1170.40">
    <property type="entry name" value="Molybdopterin biosynthesis MoaE subunit"/>
    <property type="match status" value="1"/>
</dbReference>
<evidence type="ECO:0000256" key="8">
    <source>
        <dbReference type="ARBA" id="ARBA00030407"/>
    </source>
</evidence>
<sequence>MEEKIRTPKNIFVDGAISPERIANSIAKHSTKHDIGGHSIFLGQVRADVKEAGEVRAIEYTAYEDMALQKAFEIREDIFSKYPLTCMHIYHSLGEVKVGEICLFVFTSSKHRKAAISACEELVEKIKKDLPIWGKELLENDASVWKENR</sequence>
<evidence type="ECO:0000256" key="2">
    <source>
        <dbReference type="ARBA" id="ARBA00005426"/>
    </source>
</evidence>
<dbReference type="RefSeq" id="WP_376889369.1">
    <property type="nucleotide sequence ID" value="NZ_JBHUHR010000048.1"/>
</dbReference>
<dbReference type="CDD" id="cd00756">
    <property type="entry name" value="MoaE"/>
    <property type="match status" value="1"/>
</dbReference>
<proteinExistence type="inferred from homology"/>
<comment type="catalytic activity">
    <reaction evidence="11">
        <text>2 [molybdopterin-synthase sulfur-carrier protein]-C-terminal-Gly-aminoethanethioate + cyclic pyranopterin phosphate + H2O = molybdopterin + 2 [molybdopterin-synthase sulfur-carrier protein]-C-terminal Gly-Gly + 2 H(+)</text>
        <dbReference type="Rhea" id="RHEA:26333"/>
        <dbReference type="Rhea" id="RHEA-COMP:12202"/>
        <dbReference type="Rhea" id="RHEA-COMP:19907"/>
        <dbReference type="ChEBI" id="CHEBI:15377"/>
        <dbReference type="ChEBI" id="CHEBI:15378"/>
        <dbReference type="ChEBI" id="CHEBI:58698"/>
        <dbReference type="ChEBI" id="CHEBI:59648"/>
        <dbReference type="ChEBI" id="CHEBI:90778"/>
        <dbReference type="ChEBI" id="CHEBI:232372"/>
        <dbReference type="EC" id="2.8.1.12"/>
    </reaction>
</comment>
<keyword evidence="5" id="KW-0501">Molybdenum cofactor biosynthesis</keyword>
<accession>A0ABW4VTA0</accession>
<dbReference type="EC" id="2.8.1.12" evidence="3"/>
<dbReference type="Pfam" id="PF02391">
    <property type="entry name" value="MoaE"/>
    <property type="match status" value="1"/>
</dbReference>
<evidence type="ECO:0000256" key="10">
    <source>
        <dbReference type="ARBA" id="ARBA00032474"/>
    </source>
</evidence>
<comment type="similarity">
    <text evidence="2">Belongs to the MoaE family.</text>
</comment>
<dbReference type="PANTHER" id="PTHR23404">
    <property type="entry name" value="MOLYBDOPTERIN SYNTHASE RELATED"/>
    <property type="match status" value="1"/>
</dbReference>
<protein>
    <recommendedName>
        <fullName evidence="4">Molybdopterin synthase catalytic subunit</fullName>
        <ecNumber evidence="3">2.8.1.12</ecNumber>
    </recommendedName>
    <alternativeName>
        <fullName evidence="9">MPT synthase subunit 2</fullName>
    </alternativeName>
    <alternativeName>
        <fullName evidence="7">Molybdenum cofactor biosynthesis protein E</fullName>
    </alternativeName>
    <alternativeName>
        <fullName evidence="8">Molybdopterin-converting factor large subunit</fullName>
    </alternativeName>
    <alternativeName>
        <fullName evidence="10">Molybdopterin-converting factor subunit 2</fullName>
    </alternativeName>
</protein>
<evidence type="ECO:0000256" key="9">
    <source>
        <dbReference type="ARBA" id="ARBA00030781"/>
    </source>
</evidence>
<dbReference type="InterPro" id="IPR036563">
    <property type="entry name" value="MoaE_sf"/>
</dbReference>
<comment type="subunit">
    <text evidence="6">Heterotetramer of 2 MoaD subunits and 2 MoaE subunits. Also stable as homodimer. The enzyme changes between these two forms during catalysis.</text>
</comment>
<reference evidence="13" key="1">
    <citation type="journal article" date="2019" name="Int. J. Syst. Evol. Microbiol.">
        <title>The Global Catalogue of Microorganisms (GCM) 10K type strain sequencing project: providing services to taxonomists for standard genome sequencing and annotation.</title>
        <authorList>
            <consortium name="The Broad Institute Genomics Platform"/>
            <consortium name="The Broad Institute Genome Sequencing Center for Infectious Disease"/>
            <person name="Wu L."/>
            <person name="Ma J."/>
        </authorList>
    </citation>
    <scope>NUCLEOTIDE SEQUENCE [LARGE SCALE GENOMIC DNA]</scope>
    <source>
        <strain evidence="13">CGMCC 1.15180</strain>
    </source>
</reference>
<dbReference type="EMBL" id="JBHUHR010000048">
    <property type="protein sequence ID" value="MFD2037469.1"/>
    <property type="molecule type" value="Genomic_DNA"/>
</dbReference>